<keyword evidence="3 5" id="KW-0663">Pyridoxal phosphate</keyword>
<protein>
    <submittedName>
        <fullName evidence="7">1-aminocyclopropane-1-carboxylate deaminase</fullName>
    </submittedName>
</protein>
<feature type="active site" description="Nucleophile" evidence="4">
    <location>
        <position position="97"/>
    </location>
</feature>
<comment type="similarity">
    <text evidence="2">Belongs to the ACC deaminase/D-cysteine desulfhydrase family.</text>
</comment>
<evidence type="ECO:0000256" key="2">
    <source>
        <dbReference type="ARBA" id="ARBA00008639"/>
    </source>
</evidence>
<evidence type="ECO:0000256" key="1">
    <source>
        <dbReference type="ARBA" id="ARBA00001933"/>
    </source>
</evidence>
<keyword evidence="8" id="KW-1185">Reference proteome</keyword>
<accession>A0A1I0VGQ4</accession>
<dbReference type="PIRSF" id="PIRSF006278">
    <property type="entry name" value="ACCD_DCysDesulf"/>
    <property type="match status" value="1"/>
</dbReference>
<dbReference type="STRING" id="498292.SAMN05660845_0386"/>
<feature type="domain" description="Tryptophan synthase beta chain-like PALP" evidence="6">
    <location>
        <begin position="53"/>
        <end position="313"/>
    </location>
</feature>
<dbReference type="InterPro" id="IPR036052">
    <property type="entry name" value="TrpB-like_PALP_sf"/>
</dbReference>
<reference evidence="8" key="1">
    <citation type="submission" date="2016-10" db="EMBL/GenBank/DDBJ databases">
        <authorList>
            <person name="Varghese N."/>
            <person name="Submissions S."/>
        </authorList>
    </citation>
    <scope>NUCLEOTIDE SEQUENCE [LARGE SCALE GENOMIC DNA]</scope>
    <source>
        <strain evidence="8">DSM 21789</strain>
    </source>
</reference>
<dbReference type="Proteomes" id="UP000199604">
    <property type="component" value="Unassembled WGS sequence"/>
</dbReference>
<dbReference type="InterPro" id="IPR027278">
    <property type="entry name" value="ACCD_DCysDesulf"/>
</dbReference>
<dbReference type="SUPFAM" id="SSF53686">
    <property type="entry name" value="Tryptophan synthase beta subunit-like PLP-dependent enzymes"/>
    <property type="match status" value="1"/>
</dbReference>
<dbReference type="PANTHER" id="PTHR43780:SF2">
    <property type="entry name" value="1-AMINOCYCLOPROPANE-1-CARBOXYLATE DEAMINASE-RELATED"/>
    <property type="match status" value="1"/>
</dbReference>
<dbReference type="GO" id="GO:0019148">
    <property type="term" value="F:D-cysteine desulfhydrase activity"/>
    <property type="evidence" value="ECO:0007669"/>
    <property type="project" value="TreeGrafter"/>
</dbReference>
<dbReference type="InterPro" id="IPR001926">
    <property type="entry name" value="TrpB-like_PALP"/>
</dbReference>
<evidence type="ECO:0000256" key="3">
    <source>
        <dbReference type="ARBA" id="ARBA00022898"/>
    </source>
</evidence>
<dbReference type="Gene3D" id="3.40.50.1100">
    <property type="match status" value="2"/>
</dbReference>
<evidence type="ECO:0000313" key="7">
    <source>
        <dbReference type="EMBL" id="SFA75501.1"/>
    </source>
</evidence>
<dbReference type="Pfam" id="PF00291">
    <property type="entry name" value="PALP"/>
    <property type="match status" value="1"/>
</dbReference>
<proteinExistence type="inferred from homology"/>
<gene>
    <name evidence="7" type="ORF">SAMN05660845_0386</name>
</gene>
<evidence type="ECO:0000256" key="4">
    <source>
        <dbReference type="PIRSR" id="PIRSR006278-1"/>
    </source>
</evidence>
<evidence type="ECO:0000256" key="5">
    <source>
        <dbReference type="PIRSR" id="PIRSR006278-2"/>
    </source>
</evidence>
<evidence type="ECO:0000313" key="8">
    <source>
        <dbReference type="Proteomes" id="UP000199604"/>
    </source>
</evidence>
<feature type="modified residue" description="N6-(pyridoxal phosphate)lysine" evidence="5">
    <location>
        <position position="70"/>
    </location>
</feature>
<dbReference type="AlphaFoldDB" id="A0A1I0VGQ4"/>
<evidence type="ECO:0000259" key="6">
    <source>
        <dbReference type="Pfam" id="PF00291"/>
    </source>
</evidence>
<dbReference type="PANTHER" id="PTHR43780">
    <property type="entry name" value="1-AMINOCYCLOPROPANE-1-CARBOXYLATE DEAMINASE-RELATED"/>
    <property type="match status" value="1"/>
</dbReference>
<name>A0A1I0VGQ4_9FLAO</name>
<dbReference type="EMBL" id="FOJT01000001">
    <property type="protein sequence ID" value="SFA75501.1"/>
    <property type="molecule type" value="Genomic_DNA"/>
</dbReference>
<organism evidence="7 8">
    <name type="scientific">Flavobacterium swingsii</name>
    <dbReference type="NCBI Taxonomy" id="498292"/>
    <lineage>
        <taxon>Bacteria</taxon>
        <taxon>Pseudomonadati</taxon>
        <taxon>Bacteroidota</taxon>
        <taxon>Flavobacteriia</taxon>
        <taxon>Flavobacteriales</taxon>
        <taxon>Flavobacteriaceae</taxon>
        <taxon>Flavobacterium</taxon>
    </lineage>
</organism>
<comment type="cofactor">
    <cofactor evidence="1">
        <name>pyridoxal 5'-phosphate</name>
        <dbReference type="ChEBI" id="CHEBI:597326"/>
    </cofactor>
</comment>
<sequence>MTGIIRIVTIFLFFYHKFANFQTLVPKSLCTFVSFVKMNSVNQNIEIQNKTITLTIKREDLLHPFVSGNKFRKLKYNILKAKELNHDKLITFGGAFSNHIAAVAFACQEAGIESVGIIRGNELVGKIQENPTLLFAQNCGMKFEFVSREVYQNKMSESFISELNTKYGNHYLLPEGGTNVLAILGCEEILINEDAHFDYICCAVGTGGTISGIINSATPNQKILGFPALKGDFLKDEIRKFAKNNNWELIANYHFGGYGKVTDELIGFINQFYMDVKIPLDPIYTGKMVYGVMNLIANNYFPNGSKILMIHTGGLQGISGMNGLLEKKKMNKIVFDE</sequence>